<dbReference type="AlphaFoldDB" id="A0A975G334"/>
<gene>
    <name evidence="4" type="ORF">KCG34_10465</name>
</gene>
<reference evidence="4" key="1">
    <citation type="submission" date="2021-04" db="EMBL/GenBank/DDBJ databases">
        <title>The complete genome sequence of Caulobacter sp. S6.</title>
        <authorList>
            <person name="Tang Y."/>
            <person name="Ouyang W."/>
            <person name="Liu Q."/>
            <person name="Huang B."/>
            <person name="Guo Z."/>
            <person name="Lei P."/>
        </authorList>
    </citation>
    <scope>NUCLEOTIDE SEQUENCE</scope>
    <source>
        <strain evidence="4">S6</strain>
    </source>
</reference>
<keyword evidence="4" id="KW-0808">Transferase</keyword>
<keyword evidence="5" id="KW-1185">Reference proteome</keyword>
<dbReference type="InterPro" id="IPR005814">
    <property type="entry name" value="Aminotrans_3"/>
</dbReference>
<dbReference type="KEGG" id="caul:KCG34_10465"/>
<comment type="similarity">
    <text evidence="3">Belongs to the class-III pyridoxal-phosphate-dependent aminotransferase family.</text>
</comment>
<keyword evidence="4" id="KW-0032">Aminotransferase</keyword>
<protein>
    <submittedName>
        <fullName evidence="4">Aminotransferase class III-fold pyridoxal phosphate-dependent enzyme</fullName>
    </submittedName>
</protein>
<comment type="cofactor">
    <cofactor evidence="1">
        <name>pyridoxal 5'-phosphate</name>
        <dbReference type="ChEBI" id="CHEBI:597326"/>
    </cofactor>
</comment>
<dbReference type="InterPro" id="IPR015424">
    <property type="entry name" value="PyrdxlP-dep_Trfase"/>
</dbReference>
<organism evidence="4 5">
    <name type="scientific">Phenylobacterium montanum</name>
    <dbReference type="NCBI Taxonomy" id="2823693"/>
    <lineage>
        <taxon>Bacteria</taxon>
        <taxon>Pseudomonadati</taxon>
        <taxon>Pseudomonadota</taxon>
        <taxon>Alphaproteobacteria</taxon>
        <taxon>Caulobacterales</taxon>
        <taxon>Caulobacteraceae</taxon>
        <taxon>Phenylobacterium</taxon>
    </lineage>
</organism>
<dbReference type="Proteomes" id="UP000676409">
    <property type="component" value="Chromosome"/>
</dbReference>
<proteinExistence type="inferred from homology"/>
<dbReference type="GO" id="GO:0008483">
    <property type="term" value="F:transaminase activity"/>
    <property type="evidence" value="ECO:0007669"/>
    <property type="project" value="UniProtKB-KW"/>
</dbReference>
<dbReference type="SUPFAM" id="SSF53383">
    <property type="entry name" value="PLP-dependent transferases"/>
    <property type="match status" value="1"/>
</dbReference>
<dbReference type="RefSeq" id="WP_211940296.1">
    <property type="nucleotide sequence ID" value="NZ_CP073078.1"/>
</dbReference>
<evidence type="ECO:0000313" key="4">
    <source>
        <dbReference type="EMBL" id="QUD90245.1"/>
    </source>
</evidence>
<name>A0A975G334_9CAUL</name>
<dbReference type="GO" id="GO:0030170">
    <property type="term" value="F:pyridoxal phosphate binding"/>
    <property type="evidence" value="ECO:0007669"/>
    <property type="project" value="InterPro"/>
</dbReference>
<evidence type="ECO:0000256" key="2">
    <source>
        <dbReference type="ARBA" id="ARBA00022898"/>
    </source>
</evidence>
<dbReference type="InterPro" id="IPR015421">
    <property type="entry name" value="PyrdxlP-dep_Trfase_major"/>
</dbReference>
<sequence length="425" mass="46078">MSDALHSQDWAWRARAKAVLPNGMYGHLSTQMLPEAYPQFFSRAEGAMIWDVDGVGYIDYMCAFGPNLFGYGDREIDDAYIAQLRVGDVMTGPSPHLVRLAEAMVDQVSHAEWALFCKNGTDATTAAVMAARAATGRRVILRAHGSYHGTSPWCTPVPAGTTEAERGHQIWFDYNDVESLRAAATEAGNDLAAIIGTPVNQHAFLKQQLPTADYARAARAICDASGAMLITDEVRSGFRVVADGIWDDLGAPPDLSAWGKAIANGHCISVVLGGARARYGIESVFVTGSFWFASAPMAAGLVVMERIKEGGYLKTITETGNRLRTGLDEVAARHGVGFEQSGPVTMPLMTFTDDPDFRAGFFWCAEMLKEGVYLHPWHNMFLNTAMTDEHIEITLKAADKAFAALNAARLTLGPNERLLAAAANR</sequence>
<dbReference type="Gene3D" id="3.40.640.10">
    <property type="entry name" value="Type I PLP-dependent aspartate aminotransferase-like (Major domain)"/>
    <property type="match status" value="1"/>
</dbReference>
<evidence type="ECO:0000313" key="5">
    <source>
        <dbReference type="Proteomes" id="UP000676409"/>
    </source>
</evidence>
<dbReference type="PANTHER" id="PTHR43713">
    <property type="entry name" value="GLUTAMATE-1-SEMIALDEHYDE 2,1-AMINOMUTASE"/>
    <property type="match status" value="1"/>
</dbReference>
<accession>A0A975G334</accession>
<dbReference type="InterPro" id="IPR015422">
    <property type="entry name" value="PyrdxlP-dep_Trfase_small"/>
</dbReference>
<evidence type="ECO:0000256" key="3">
    <source>
        <dbReference type="RuleBase" id="RU003560"/>
    </source>
</evidence>
<dbReference type="Pfam" id="PF00202">
    <property type="entry name" value="Aminotran_3"/>
    <property type="match status" value="1"/>
</dbReference>
<keyword evidence="2 3" id="KW-0663">Pyridoxal phosphate</keyword>
<dbReference type="EMBL" id="CP073078">
    <property type="protein sequence ID" value="QUD90245.1"/>
    <property type="molecule type" value="Genomic_DNA"/>
</dbReference>
<dbReference type="PANTHER" id="PTHR43713:SF3">
    <property type="entry name" value="GLUTAMATE-1-SEMIALDEHYDE 2,1-AMINOMUTASE 1, CHLOROPLASTIC-RELATED"/>
    <property type="match status" value="1"/>
</dbReference>
<evidence type="ECO:0000256" key="1">
    <source>
        <dbReference type="ARBA" id="ARBA00001933"/>
    </source>
</evidence>
<dbReference type="Gene3D" id="3.90.1150.10">
    <property type="entry name" value="Aspartate Aminotransferase, domain 1"/>
    <property type="match status" value="1"/>
</dbReference>